<keyword evidence="3" id="KW-1185">Reference proteome</keyword>
<evidence type="ECO:0000313" key="2">
    <source>
        <dbReference type="EMBL" id="MVN21514.1"/>
    </source>
</evidence>
<accession>A0A7K1SW37</accession>
<feature type="domain" description="PAS fold-3" evidence="1">
    <location>
        <begin position="39"/>
        <end position="122"/>
    </location>
</feature>
<evidence type="ECO:0000259" key="1">
    <source>
        <dbReference type="Pfam" id="PF08447"/>
    </source>
</evidence>
<dbReference type="Proteomes" id="UP000462014">
    <property type="component" value="Unassembled WGS sequence"/>
</dbReference>
<evidence type="ECO:0000313" key="3">
    <source>
        <dbReference type="Proteomes" id="UP000462014"/>
    </source>
</evidence>
<dbReference type="Pfam" id="PF08447">
    <property type="entry name" value="PAS_3"/>
    <property type="match status" value="1"/>
</dbReference>
<reference evidence="2 3" key="1">
    <citation type="submission" date="2019-12" db="EMBL/GenBank/DDBJ databases">
        <title>Mucilaginibacter sp. HMF7410 genome sequencing and assembly.</title>
        <authorList>
            <person name="Kang H."/>
            <person name="Cha I."/>
            <person name="Kim H."/>
            <person name="Joh K."/>
        </authorList>
    </citation>
    <scope>NUCLEOTIDE SEQUENCE [LARGE SCALE GENOMIC DNA]</scope>
    <source>
        <strain evidence="2 3">HMF7410</strain>
    </source>
</reference>
<dbReference type="AlphaFoldDB" id="A0A7K1SW37"/>
<dbReference type="InterPro" id="IPR000014">
    <property type="entry name" value="PAS"/>
</dbReference>
<sequence length="211" mass="24053">MAKQPETAIALKTKVNELPEKDTLNESCFWRLDLYTGKLHWSDGLCQLLGLSQPYTPTLEKLIEYYQPEKNIRPAFNRAIHQGIPFELELPVLTAYDKVISVYTLGSPVYDDYGKCIAVKGILLTSLQQEKDSKSSVYILESIEEQHIMLENFSRIVSHNLRSHTSNLQMVLESINQKTSSKQMRDMIGNIKTISSNLNQTVGYLNTLIKI</sequence>
<dbReference type="InterPro" id="IPR035965">
    <property type="entry name" value="PAS-like_dom_sf"/>
</dbReference>
<protein>
    <submittedName>
        <fullName evidence="2">PAS domain-containing protein</fullName>
    </submittedName>
</protein>
<gene>
    <name evidence="2" type="ORF">GO621_08185</name>
</gene>
<dbReference type="InterPro" id="IPR013655">
    <property type="entry name" value="PAS_fold_3"/>
</dbReference>
<dbReference type="RefSeq" id="WP_157565901.1">
    <property type="nucleotide sequence ID" value="NZ_WPIK01000006.1"/>
</dbReference>
<dbReference type="SUPFAM" id="SSF55785">
    <property type="entry name" value="PYP-like sensor domain (PAS domain)"/>
    <property type="match status" value="1"/>
</dbReference>
<dbReference type="EMBL" id="WPIK01000006">
    <property type="protein sequence ID" value="MVN21514.1"/>
    <property type="molecule type" value="Genomic_DNA"/>
</dbReference>
<organism evidence="2 3">
    <name type="scientific">Mucilaginibacter arboris</name>
    <dbReference type="NCBI Taxonomy" id="2682090"/>
    <lineage>
        <taxon>Bacteria</taxon>
        <taxon>Pseudomonadati</taxon>
        <taxon>Bacteroidota</taxon>
        <taxon>Sphingobacteriia</taxon>
        <taxon>Sphingobacteriales</taxon>
        <taxon>Sphingobacteriaceae</taxon>
        <taxon>Mucilaginibacter</taxon>
    </lineage>
</organism>
<dbReference type="CDD" id="cd00130">
    <property type="entry name" value="PAS"/>
    <property type="match status" value="1"/>
</dbReference>
<proteinExistence type="predicted"/>
<dbReference type="Gene3D" id="3.30.450.20">
    <property type="entry name" value="PAS domain"/>
    <property type="match status" value="1"/>
</dbReference>
<name>A0A7K1SW37_9SPHI</name>
<comment type="caution">
    <text evidence="2">The sequence shown here is derived from an EMBL/GenBank/DDBJ whole genome shotgun (WGS) entry which is preliminary data.</text>
</comment>